<evidence type="ECO:0000313" key="6">
    <source>
        <dbReference type="Proteomes" id="UP001597509"/>
    </source>
</evidence>
<accession>A0ABW5YXH6</accession>
<dbReference type="Pfam" id="PF12833">
    <property type="entry name" value="HTH_18"/>
    <property type="match status" value="1"/>
</dbReference>
<dbReference type="InterPro" id="IPR037923">
    <property type="entry name" value="HTH-like"/>
</dbReference>
<evidence type="ECO:0000259" key="4">
    <source>
        <dbReference type="PROSITE" id="PS01124"/>
    </source>
</evidence>
<dbReference type="InterPro" id="IPR018060">
    <property type="entry name" value="HTH_AraC"/>
</dbReference>
<dbReference type="SUPFAM" id="SSF51215">
    <property type="entry name" value="Regulatory protein AraC"/>
    <property type="match status" value="1"/>
</dbReference>
<dbReference type="SMART" id="SM00342">
    <property type="entry name" value="HTH_ARAC"/>
    <property type="match status" value="1"/>
</dbReference>
<organism evidence="5 6">
    <name type="scientific">Sphingobacterium anhuiense</name>
    <dbReference type="NCBI Taxonomy" id="493780"/>
    <lineage>
        <taxon>Bacteria</taxon>
        <taxon>Pseudomonadati</taxon>
        <taxon>Bacteroidota</taxon>
        <taxon>Sphingobacteriia</taxon>
        <taxon>Sphingobacteriales</taxon>
        <taxon>Sphingobacteriaceae</taxon>
        <taxon>Sphingobacterium</taxon>
    </lineage>
</organism>
<dbReference type="RefSeq" id="WP_380921604.1">
    <property type="nucleotide sequence ID" value="NZ_JBHUPE010000005.1"/>
</dbReference>
<gene>
    <name evidence="5" type="ORF">ACFS6I_14235</name>
</gene>
<dbReference type="PROSITE" id="PS00041">
    <property type="entry name" value="HTH_ARAC_FAMILY_1"/>
    <property type="match status" value="1"/>
</dbReference>
<feature type="domain" description="HTH araC/xylS-type" evidence="4">
    <location>
        <begin position="181"/>
        <end position="278"/>
    </location>
</feature>
<keyword evidence="2" id="KW-0238">DNA-binding</keyword>
<protein>
    <submittedName>
        <fullName evidence="5">AraC family transcriptional regulator</fullName>
    </submittedName>
</protein>
<evidence type="ECO:0000313" key="5">
    <source>
        <dbReference type="EMBL" id="MFD2905097.1"/>
    </source>
</evidence>
<proteinExistence type="predicted"/>
<keyword evidence="6" id="KW-1185">Reference proteome</keyword>
<comment type="caution">
    <text evidence="5">The sequence shown here is derived from an EMBL/GenBank/DDBJ whole genome shotgun (WGS) entry which is preliminary data.</text>
</comment>
<dbReference type="Proteomes" id="UP001597509">
    <property type="component" value="Unassembled WGS sequence"/>
</dbReference>
<dbReference type="PRINTS" id="PR00032">
    <property type="entry name" value="HTHARAC"/>
</dbReference>
<dbReference type="SUPFAM" id="SSF46689">
    <property type="entry name" value="Homeodomain-like"/>
    <property type="match status" value="1"/>
</dbReference>
<dbReference type="PROSITE" id="PS01124">
    <property type="entry name" value="HTH_ARAC_FAMILY_2"/>
    <property type="match status" value="1"/>
</dbReference>
<dbReference type="Gene3D" id="1.10.10.60">
    <property type="entry name" value="Homeodomain-like"/>
    <property type="match status" value="2"/>
</dbReference>
<evidence type="ECO:0000256" key="3">
    <source>
        <dbReference type="ARBA" id="ARBA00023163"/>
    </source>
</evidence>
<dbReference type="PANTHER" id="PTHR43280">
    <property type="entry name" value="ARAC-FAMILY TRANSCRIPTIONAL REGULATOR"/>
    <property type="match status" value="1"/>
</dbReference>
<evidence type="ECO:0000256" key="1">
    <source>
        <dbReference type="ARBA" id="ARBA00023015"/>
    </source>
</evidence>
<dbReference type="InterPro" id="IPR009057">
    <property type="entry name" value="Homeodomain-like_sf"/>
</dbReference>
<keyword evidence="3" id="KW-0804">Transcription</keyword>
<dbReference type="InterPro" id="IPR020449">
    <property type="entry name" value="Tscrpt_reg_AraC-type_HTH"/>
</dbReference>
<dbReference type="InterPro" id="IPR003313">
    <property type="entry name" value="AraC-bd"/>
</dbReference>
<keyword evidence="1" id="KW-0805">Transcription regulation</keyword>
<dbReference type="InterPro" id="IPR018062">
    <property type="entry name" value="HTH_AraC-typ_CS"/>
</dbReference>
<dbReference type="Gene3D" id="2.60.120.10">
    <property type="entry name" value="Jelly Rolls"/>
    <property type="match status" value="1"/>
</dbReference>
<sequence>MQRFNSYYSLNVFALELDKWDFPEHKHNFYEIIFVEKGTGDHILNDARIPYEAGDVFILRPEDGHYFEIKEFTKFIFLKFNEQLFTEKLAGSKTAKWLETTQTLLQTASTINGNIVKDEVDKIHLHYLFQILLREFSNNCAYSRELLLELFGGVMMLLARAQSTVQFGLECPSNTEIDKLSQILSFTRMHALNPEKMKIDNIASQFNMSPNYISIYVKKHSGQSIQQHIIQTKIKTASQLLKNGRYNINEIALKLGFSDASHFNKIYKKYTGASPKQK</sequence>
<dbReference type="PANTHER" id="PTHR43280:SF34">
    <property type="entry name" value="ARAC-FAMILY TRANSCRIPTIONAL REGULATOR"/>
    <property type="match status" value="1"/>
</dbReference>
<reference evidence="6" key="1">
    <citation type="journal article" date="2019" name="Int. J. Syst. Evol. Microbiol.">
        <title>The Global Catalogue of Microorganisms (GCM) 10K type strain sequencing project: providing services to taxonomists for standard genome sequencing and annotation.</title>
        <authorList>
            <consortium name="The Broad Institute Genomics Platform"/>
            <consortium name="The Broad Institute Genome Sequencing Center for Infectious Disease"/>
            <person name="Wu L."/>
            <person name="Ma J."/>
        </authorList>
    </citation>
    <scope>NUCLEOTIDE SEQUENCE [LARGE SCALE GENOMIC DNA]</scope>
    <source>
        <strain evidence="6">KCTC 22209</strain>
    </source>
</reference>
<dbReference type="EMBL" id="JBHUPE010000005">
    <property type="protein sequence ID" value="MFD2905097.1"/>
    <property type="molecule type" value="Genomic_DNA"/>
</dbReference>
<name>A0ABW5YXH6_9SPHI</name>
<dbReference type="Pfam" id="PF02311">
    <property type="entry name" value="AraC_binding"/>
    <property type="match status" value="1"/>
</dbReference>
<evidence type="ECO:0000256" key="2">
    <source>
        <dbReference type="ARBA" id="ARBA00023125"/>
    </source>
</evidence>
<dbReference type="InterPro" id="IPR014710">
    <property type="entry name" value="RmlC-like_jellyroll"/>
</dbReference>